<evidence type="ECO:0000313" key="1">
    <source>
        <dbReference type="EMBL" id="KAF5826944.1"/>
    </source>
</evidence>
<feature type="non-terminal residue" evidence="1">
    <location>
        <position position="84"/>
    </location>
</feature>
<keyword evidence="2" id="KW-1185">Reference proteome</keyword>
<proteinExistence type="predicted"/>
<dbReference type="PANTHER" id="PTHR43081">
    <property type="entry name" value="ADENYLATE CYCLASE, TERMINAL-DIFFERENTIATION SPECIFIC-RELATED"/>
    <property type="match status" value="1"/>
</dbReference>
<accession>A0ABQ7FX65</accession>
<comment type="caution">
    <text evidence="1">The sequence shown here is derived from an EMBL/GenBank/DDBJ whole genome shotgun (WGS) entry which is preliminary data.</text>
</comment>
<dbReference type="SUPFAM" id="SSF55073">
    <property type="entry name" value="Nucleotide cyclase"/>
    <property type="match status" value="1"/>
</dbReference>
<dbReference type="PANTHER" id="PTHR43081:SF1">
    <property type="entry name" value="ADENYLATE CYCLASE, TERMINAL-DIFFERENTIATION SPECIFIC"/>
    <property type="match status" value="1"/>
</dbReference>
<evidence type="ECO:0000313" key="2">
    <source>
        <dbReference type="Proteomes" id="UP000815325"/>
    </source>
</evidence>
<name>A0ABQ7FX65_DUNSA</name>
<protein>
    <submittedName>
        <fullName evidence="1">Uncharacterized protein</fullName>
    </submittedName>
</protein>
<sequence>MNRKRSKVPGTPGVAMQDGRGLIAMGDVMVTWVCTDVASSTRLWEWNPSVMDSAIDMHNTVIRDLLEEFGGHEIRNVCYFCLGA</sequence>
<dbReference type="Gene3D" id="3.30.70.1230">
    <property type="entry name" value="Nucleotide cyclase"/>
    <property type="match status" value="1"/>
</dbReference>
<dbReference type="Proteomes" id="UP000815325">
    <property type="component" value="Unassembled WGS sequence"/>
</dbReference>
<reference evidence="1" key="1">
    <citation type="submission" date="2017-08" db="EMBL/GenBank/DDBJ databases">
        <authorList>
            <person name="Polle J.E."/>
            <person name="Barry K."/>
            <person name="Cushman J."/>
            <person name="Schmutz J."/>
            <person name="Tran D."/>
            <person name="Hathwaick L.T."/>
            <person name="Yim W.C."/>
            <person name="Jenkins J."/>
            <person name="Mckie-Krisberg Z.M."/>
            <person name="Prochnik S."/>
            <person name="Lindquist E."/>
            <person name="Dockter R.B."/>
            <person name="Adam C."/>
            <person name="Molina H."/>
            <person name="Bunkerborg J."/>
            <person name="Jin E."/>
            <person name="Buchheim M."/>
            <person name="Magnuson J."/>
        </authorList>
    </citation>
    <scope>NUCLEOTIDE SEQUENCE</scope>
    <source>
        <strain evidence="1">CCAP 19/18</strain>
    </source>
</reference>
<dbReference type="EMBL" id="MU070647">
    <property type="protein sequence ID" value="KAF5826944.1"/>
    <property type="molecule type" value="Genomic_DNA"/>
</dbReference>
<organism evidence="1 2">
    <name type="scientific">Dunaliella salina</name>
    <name type="common">Green alga</name>
    <name type="synonym">Protococcus salinus</name>
    <dbReference type="NCBI Taxonomy" id="3046"/>
    <lineage>
        <taxon>Eukaryota</taxon>
        <taxon>Viridiplantae</taxon>
        <taxon>Chlorophyta</taxon>
        <taxon>core chlorophytes</taxon>
        <taxon>Chlorophyceae</taxon>
        <taxon>CS clade</taxon>
        <taxon>Chlamydomonadales</taxon>
        <taxon>Dunaliellaceae</taxon>
        <taxon>Dunaliella</taxon>
    </lineage>
</organism>
<dbReference type="InterPro" id="IPR050697">
    <property type="entry name" value="Adenylyl/Guanylyl_Cyclase_3/4"/>
</dbReference>
<dbReference type="InterPro" id="IPR029787">
    <property type="entry name" value="Nucleotide_cyclase"/>
</dbReference>
<gene>
    <name evidence="1" type="ORF">DUNSADRAFT_1703</name>
</gene>